<evidence type="ECO:0000256" key="6">
    <source>
        <dbReference type="ARBA" id="ARBA00023136"/>
    </source>
</evidence>
<keyword evidence="4 7" id="KW-0812">Transmembrane</keyword>
<evidence type="ECO:0000259" key="8">
    <source>
        <dbReference type="PROSITE" id="PS50928"/>
    </source>
</evidence>
<dbReference type="CDD" id="cd06261">
    <property type="entry name" value="TM_PBP2"/>
    <property type="match status" value="1"/>
</dbReference>
<feature type="transmembrane region" description="Helical" evidence="7">
    <location>
        <begin position="190"/>
        <end position="209"/>
    </location>
</feature>
<dbReference type="PANTHER" id="PTHR30151:SF25">
    <property type="entry name" value="TAURINE TRANSPORT SYSTEM PERMEASE PROTEIN TAUC"/>
    <property type="match status" value="1"/>
</dbReference>
<proteinExistence type="inferred from homology"/>
<dbReference type="Proteomes" id="UP000325255">
    <property type="component" value="Unassembled WGS sequence"/>
</dbReference>
<comment type="caution">
    <text evidence="9">The sequence shown here is derived from an EMBL/GenBank/DDBJ whole genome shotgun (WGS) entry which is preliminary data.</text>
</comment>
<dbReference type="PANTHER" id="PTHR30151">
    <property type="entry name" value="ALKANE SULFONATE ABC TRANSPORTER-RELATED, MEMBRANE SUBUNIT"/>
    <property type="match status" value="1"/>
</dbReference>
<dbReference type="PROSITE" id="PS50928">
    <property type="entry name" value="ABC_TM1"/>
    <property type="match status" value="1"/>
</dbReference>
<dbReference type="RefSeq" id="WP_150045174.1">
    <property type="nucleotide sequence ID" value="NZ_OW485601.1"/>
</dbReference>
<name>A0A5M6IM59_9PROT</name>
<evidence type="ECO:0000256" key="2">
    <source>
        <dbReference type="ARBA" id="ARBA00022448"/>
    </source>
</evidence>
<evidence type="ECO:0000313" key="9">
    <source>
        <dbReference type="EMBL" id="KAA5608648.1"/>
    </source>
</evidence>
<keyword evidence="3" id="KW-1003">Cell membrane</keyword>
<dbReference type="SUPFAM" id="SSF161098">
    <property type="entry name" value="MetI-like"/>
    <property type="match status" value="1"/>
</dbReference>
<protein>
    <submittedName>
        <fullName evidence="9">ABC transporter permease subunit</fullName>
    </submittedName>
</protein>
<keyword evidence="6 7" id="KW-0472">Membrane</keyword>
<feature type="transmembrane region" description="Helical" evidence="7">
    <location>
        <begin position="76"/>
        <end position="95"/>
    </location>
</feature>
<gene>
    <name evidence="9" type="ORF">F1189_27960</name>
</gene>
<dbReference type="GO" id="GO:0010438">
    <property type="term" value="P:cellular response to sulfur starvation"/>
    <property type="evidence" value="ECO:0007669"/>
    <property type="project" value="TreeGrafter"/>
</dbReference>
<feature type="transmembrane region" description="Helical" evidence="7">
    <location>
        <begin position="107"/>
        <end position="128"/>
    </location>
</feature>
<dbReference type="Gene3D" id="1.10.3720.10">
    <property type="entry name" value="MetI-like"/>
    <property type="match status" value="1"/>
</dbReference>
<evidence type="ECO:0000256" key="4">
    <source>
        <dbReference type="ARBA" id="ARBA00022692"/>
    </source>
</evidence>
<dbReference type="GO" id="GO:0055085">
    <property type="term" value="P:transmembrane transport"/>
    <property type="evidence" value="ECO:0007669"/>
    <property type="project" value="InterPro"/>
</dbReference>
<reference evidence="9 10" key="1">
    <citation type="submission" date="2019-09" db="EMBL/GenBank/DDBJ databases">
        <title>Genome sequence of Rhodovastum atsumiense, a diverse member of the Acetobacteraceae family of non-sulfur purple photosynthetic bacteria.</title>
        <authorList>
            <person name="Meyer T."/>
            <person name="Kyndt J."/>
        </authorList>
    </citation>
    <scope>NUCLEOTIDE SEQUENCE [LARGE SCALE GENOMIC DNA]</scope>
    <source>
        <strain evidence="9 10">DSM 21279</strain>
    </source>
</reference>
<feature type="domain" description="ABC transmembrane type-1" evidence="8">
    <location>
        <begin position="68"/>
        <end position="248"/>
    </location>
</feature>
<feature type="transmembrane region" description="Helical" evidence="7">
    <location>
        <begin position="229"/>
        <end position="251"/>
    </location>
</feature>
<evidence type="ECO:0000256" key="3">
    <source>
        <dbReference type="ARBA" id="ARBA00022475"/>
    </source>
</evidence>
<dbReference type="EMBL" id="VWPK01000073">
    <property type="protein sequence ID" value="KAA5608648.1"/>
    <property type="molecule type" value="Genomic_DNA"/>
</dbReference>
<evidence type="ECO:0000256" key="5">
    <source>
        <dbReference type="ARBA" id="ARBA00022989"/>
    </source>
</evidence>
<comment type="subcellular location">
    <subcellularLocation>
        <location evidence="1 7">Cell membrane</location>
        <topology evidence="1 7">Multi-pass membrane protein</topology>
    </subcellularLocation>
</comment>
<dbReference type="AlphaFoldDB" id="A0A5M6IM59"/>
<keyword evidence="2 7" id="KW-0813">Transport</keyword>
<dbReference type="GO" id="GO:0005886">
    <property type="term" value="C:plasma membrane"/>
    <property type="evidence" value="ECO:0007669"/>
    <property type="project" value="UniProtKB-SubCell"/>
</dbReference>
<dbReference type="InterPro" id="IPR000515">
    <property type="entry name" value="MetI-like"/>
</dbReference>
<dbReference type="OrthoDB" id="9799271at2"/>
<sequence length="262" mass="27173">MSATVSATAPLRLLLSTLAVIIALGSWQALTAGGLVGPELLASPAQVVAAAGEILRDGYRGTTLAQNLAATLGRCLAGFALAVLIGVPLGLLMGLQPRIAAVLGDLLQFLRPLPPLSYMILLILWFGTGDGSKVALLFLTALPIITSATMAGVRLVPHARILAARSLGAGFGQVIRHVVLPSSLPSIFTGLRIALAAAFSTVVAAELLAATDGLGWMVLSASRFLRSDVILLGILLLGLSGMALSHALRLLERRLVHWHGHV</sequence>
<dbReference type="Pfam" id="PF00528">
    <property type="entry name" value="BPD_transp_1"/>
    <property type="match status" value="1"/>
</dbReference>
<comment type="similarity">
    <text evidence="7">Belongs to the binding-protein-dependent transport system permease family.</text>
</comment>
<keyword evidence="5 7" id="KW-1133">Transmembrane helix</keyword>
<feature type="transmembrane region" description="Helical" evidence="7">
    <location>
        <begin position="134"/>
        <end position="156"/>
    </location>
</feature>
<organism evidence="9 10">
    <name type="scientific">Rhodovastum atsumiense</name>
    <dbReference type="NCBI Taxonomy" id="504468"/>
    <lineage>
        <taxon>Bacteria</taxon>
        <taxon>Pseudomonadati</taxon>
        <taxon>Pseudomonadota</taxon>
        <taxon>Alphaproteobacteria</taxon>
        <taxon>Acetobacterales</taxon>
        <taxon>Acetobacteraceae</taxon>
        <taxon>Rhodovastum</taxon>
    </lineage>
</organism>
<keyword evidence="10" id="KW-1185">Reference proteome</keyword>
<evidence type="ECO:0000256" key="1">
    <source>
        <dbReference type="ARBA" id="ARBA00004651"/>
    </source>
</evidence>
<accession>A0A5M6IM59</accession>
<evidence type="ECO:0000256" key="7">
    <source>
        <dbReference type="RuleBase" id="RU363032"/>
    </source>
</evidence>
<dbReference type="InterPro" id="IPR035906">
    <property type="entry name" value="MetI-like_sf"/>
</dbReference>
<evidence type="ECO:0000313" key="10">
    <source>
        <dbReference type="Proteomes" id="UP000325255"/>
    </source>
</evidence>